<evidence type="ECO:0000256" key="2">
    <source>
        <dbReference type="SAM" id="Phobius"/>
    </source>
</evidence>
<keyword evidence="2" id="KW-0812">Transmembrane</keyword>
<gene>
    <name evidence="3" type="ORF">PVBG_04040</name>
</gene>
<evidence type="ECO:0000313" key="4">
    <source>
        <dbReference type="Proteomes" id="UP000053327"/>
    </source>
</evidence>
<evidence type="ECO:0000256" key="1">
    <source>
        <dbReference type="SAM" id="MobiDB-lite"/>
    </source>
</evidence>
<protein>
    <submittedName>
        <fullName evidence="3">Uncharacterized protein</fullName>
    </submittedName>
</protein>
<sequence length="338" mass="38604">MPRGKRQRSRSDVKAITSRGAAACIYTHIHLYLHREGTKKDESSFRNIPPEGRLTPLPPPVEQMEAIKTFFPLAVGSYGLTLSSYLLYQNKRKENWKQIDGYVDNVTLKYTRNIFQGTFHLNIKYFFYINKKKIEDSKEYKICVHLFSSQEGEQVKTNEYTRNIFDQVSKEKNIKICYNPEDAEQSEPLIYISENDIIAGEKLLNRLKNKLVRMKAGAAKLLRLGGAAGRSDEREEDLGESSAPSPTNKTAKTKGSNSSAVAAPPFDAATDDEEEPNGHSPPSQFAKKKISAYDINNLFPGYMFSCSLFLFLSFFLKKRIRFVRREIMAQKKNWMPKG</sequence>
<name>A0A0J9SWY8_PLAV1</name>
<feature type="compositionally biased region" description="Polar residues" evidence="1">
    <location>
        <begin position="242"/>
        <end position="260"/>
    </location>
</feature>
<evidence type="ECO:0000313" key="3">
    <source>
        <dbReference type="EMBL" id="KMZ87331.1"/>
    </source>
</evidence>
<dbReference type="AlphaFoldDB" id="A0A0J9SWY8"/>
<dbReference type="Proteomes" id="UP000053327">
    <property type="component" value="Unassembled WGS sequence"/>
</dbReference>
<keyword evidence="2" id="KW-0472">Membrane</keyword>
<dbReference type="EMBL" id="KQ234798">
    <property type="protein sequence ID" value="KMZ87331.1"/>
    <property type="molecule type" value="Genomic_DNA"/>
</dbReference>
<proteinExistence type="predicted"/>
<accession>A0A0J9SWY8</accession>
<keyword evidence="2" id="KW-1133">Transmembrane helix</keyword>
<reference evidence="3 4" key="1">
    <citation type="submission" date="2011-08" db="EMBL/GenBank/DDBJ databases">
        <title>The Genome Sequence of Plasmodium vivax Brazil I.</title>
        <authorList>
            <consortium name="The Broad Institute Genome Sequencing Platform"/>
            <consortium name="The Broad Institute Genome Sequencing Center for Infectious Disease"/>
            <person name="Neafsey D."/>
            <person name="Carlton J."/>
            <person name="Barnwell J."/>
            <person name="Collins W."/>
            <person name="Escalante A."/>
            <person name="Mullikin J."/>
            <person name="Saul A."/>
            <person name="Guigo R."/>
            <person name="Camara F."/>
            <person name="Young S.K."/>
            <person name="Zeng Q."/>
            <person name="Gargeya S."/>
            <person name="Fitzgerald M."/>
            <person name="Haas B."/>
            <person name="Abouelleil A."/>
            <person name="Alvarado L."/>
            <person name="Arachchi H.M."/>
            <person name="Berlin A."/>
            <person name="Brown A."/>
            <person name="Chapman S.B."/>
            <person name="Chen Z."/>
            <person name="Dunbar C."/>
            <person name="Freedman E."/>
            <person name="Gearin G."/>
            <person name="Gellesch M."/>
            <person name="Goldberg J."/>
            <person name="Griggs A."/>
            <person name="Gujja S."/>
            <person name="Heiman D."/>
            <person name="Howarth C."/>
            <person name="Larson L."/>
            <person name="Lui A."/>
            <person name="MacDonald P.J.P."/>
            <person name="Montmayeur A."/>
            <person name="Murphy C."/>
            <person name="Neiman D."/>
            <person name="Pearson M."/>
            <person name="Priest M."/>
            <person name="Roberts A."/>
            <person name="Saif S."/>
            <person name="Shea T."/>
            <person name="Shenoy N."/>
            <person name="Sisk P."/>
            <person name="Stolte C."/>
            <person name="Sykes S."/>
            <person name="Wortman J."/>
            <person name="Nusbaum C."/>
            <person name="Birren B."/>
        </authorList>
    </citation>
    <scope>NUCLEOTIDE SEQUENCE [LARGE SCALE GENOMIC DNA]</scope>
    <source>
        <strain evidence="3 4">Brazil I</strain>
    </source>
</reference>
<dbReference type="OrthoDB" id="376327at2759"/>
<organism evidence="3 4">
    <name type="scientific">Plasmodium vivax (strain Brazil I)</name>
    <dbReference type="NCBI Taxonomy" id="1033975"/>
    <lineage>
        <taxon>Eukaryota</taxon>
        <taxon>Sar</taxon>
        <taxon>Alveolata</taxon>
        <taxon>Apicomplexa</taxon>
        <taxon>Aconoidasida</taxon>
        <taxon>Haemosporida</taxon>
        <taxon>Plasmodiidae</taxon>
        <taxon>Plasmodium</taxon>
        <taxon>Plasmodium (Plasmodium)</taxon>
    </lineage>
</organism>
<feature type="transmembrane region" description="Helical" evidence="2">
    <location>
        <begin position="298"/>
        <end position="316"/>
    </location>
</feature>
<feature type="region of interest" description="Disordered" evidence="1">
    <location>
        <begin position="230"/>
        <end position="285"/>
    </location>
</feature>